<evidence type="ECO:0000256" key="12">
    <source>
        <dbReference type="ARBA" id="ARBA00023128"/>
    </source>
</evidence>
<keyword evidence="11 18" id="KW-1133">Transmembrane helix</keyword>
<evidence type="ECO:0000256" key="7">
    <source>
        <dbReference type="ARBA" id="ARBA00022692"/>
    </source>
</evidence>
<comment type="caution">
    <text evidence="19">The sequence shown here is derived from an EMBL/GenBank/DDBJ whole genome shotgun (WGS) entry which is preliminary data.</text>
</comment>
<dbReference type="Proteomes" id="UP001161017">
    <property type="component" value="Unassembled WGS sequence"/>
</dbReference>
<feature type="compositionally biased region" description="Low complexity" evidence="17">
    <location>
        <begin position="34"/>
        <end position="50"/>
    </location>
</feature>
<comment type="subunit">
    <text evidence="16">Complex I is composed of 45 different subunits. Interacts with BCAP31.</text>
</comment>
<reference evidence="19" key="1">
    <citation type="journal article" date="2023" name="Genome Biol. Evol.">
        <title>First Whole Genome Sequence and Flow Cytometry Genome Size Data for the Lichen-Forming Fungus Ramalina farinacea (Ascomycota).</title>
        <authorList>
            <person name="Llewellyn T."/>
            <person name="Mian S."/>
            <person name="Hill R."/>
            <person name="Leitch I.J."/>
            <person name="Gaya E."/>
        </authorList>
    </citation>
    <scope>NUCLEOTIDE SEQUENCE</scope>
    <source>
        <strain evidence="19">LIQ254RAFAR</strain>
    </source>
</reference>
<evidence type="ECO:0000256" key="4">
    <source>
        <dbReference type="ARBA" id="ARBA00018632"/>
    </source>
</evidence>
<keyword evidence="12" id="KW-0496">Mitochondrion</keyword>
<comment type="similarity">
    <text evidence="3">Belongs to the complex I NDUFB11 subunit family.</text>
</comment>
<evidence type="ECO:0000256" key="1">
    <source>
        <dbReference type="ARBA" id="ARBA00003195"/>
    </source>
</evidence>
<dbReference type="PANTHER" id="PTHR40637">
    <property type="entry name" value="ESSS SUBUNIT OF NADH:UBIQUINONE OXIDOREDUCTASE (COMPLEX I) PROTEIN"/>
    <property type="match status" value="1"/>
</dbReference>
<evidence type="ECO:0000313" key="20">
    <source>
        <dbReference type="Proteomes" id="UP001161017"/>
    </source>
</evidence>
<name>A0AA43QQ45_9LECA</name>
<evidence type="ECO:0000256" key="16">
    <source>
        <dbReference type="ARBA" id="ARBA00046528"/>
    </source>
</evidence>
<evidence type="ECO:0000256" key="18">
    <source>
        <dbReference type="SAM" id="Phobius"/>
    </source>
</evidence>
<feature type="transmembrane region" description="Helical" evidence="18">
    <location>
        <begin position="96"/>
        <end position="114"/>
    </location>
</feature>
<evidence type="ECO:0000256" key="3">
    <source>
        <dbReference type="ARBA" id="ARBA00008915"/>
    </source>
</evidence>
<dbReference type="Pfam" id="PF10183">
    <property type="entry name" value="ESSS"/>
    <property type="match status" value="1"/>
</dbReference>
<organism evidence="19 20">
    <name type="scientific">Ramalina farinacea</name>
    <dbReference type="NCBI Taxonomy" id="258253"/>
    <lineage>
        <taxon>Eukaryota</taxon>
        <taxon>Fungi</taxon>
        <taxon>Dikarya</taxon>
        <taxon>Ascomycota</taxon>
        <taxon>Pezizomycotina</taxon>
        <taxon>Lecanoromycetes</taxon>
        <taxon>OSLEUM clade</taxon>
        <taxon>Lecanoromycetidae</taxon>
        <taxon>Lecanorales</taxon>
        <taxon>Lecanorineae</taxon>
        <taxon>Ramalinaceae</taxon>
        <taxon>Ramalina</taxon>
    </lineage>
</organism>
<keyword evidence="10" id="KW-0249">Electron transport</keyword>
<keyword evidence="5" id="KW-0813">Transport</keyword>
<evidence type="ECO:0000256" key="17">
    <source>
        <dbReference type="SAM" id="MobiDB-lite"/>
    </source>
</evidence>
<protein>
    <recommendedName>
        <fullName evidence="4">NADH dehydrogenase [ubiquinone] 1 beta subcomplex subunit 11, mitochondrial</fullName>
    </recommendedName>
    <alternativeName>
        <fullName evidence="15">Complex I-ESSS</fullName>
    </alternativeName>
    <alternativeName>
        <fullName evidence="14">NADH-ubiquinone oxidoreductase ESSS subunit</fullName>
    </alternativeName>
</protein>
<dbReference type="PANTHER" id="PTHR40637:SF1">
    <property type="entry name" value="ESSS SUBUNIT OF NADH:UBIQUINONE OXIDOREDUCTASE (COMPLEX I) PROTEIN"/>
    <property type="match status" value="1"/>
</dbReference>
<evidence type="ECO:0000256" key="10">
    <source>
        <dbReference type="ARBA" id="ARBA00022982"/>
    </source>
</evidence>
<evidence type="ECO:0000313" key="19">
    <source>
        <dbReference type="EMBL" id="MDI1490596.1"/>
    </source>
</evidence>
<dbReference type="InterPro" id="IPR019329">
    <property type="entry name" value="NADH_UbQ_OxRdtase_ESSS_su"/>
</dbReference>
<keyword evidence="8" id="KW-0999">Mitochondrion inner membrane</keyword>
<evidence type="ECO:0000256" key="2">
    <source>
        <dbReference type="ARBA" id="ARBA00004434"/>
    </source>
</evidence>
<comment type="subcellular location">
    <subcellularLocation>
        <location evidence="2">Mitochondrion inner membrane</location>
        <topology evidence="2">Single-pass membrane protein</topology>
    </subcellularLocation>
</comment>
<evidence type="ECO:0000256" key="14">
    <source>
        <dbReference type="ARBA" id="ARBA00030753"/>
    </source>
</evidence>
<evidence type="ECO:0000256" key="11">
    <source>
        <dbReference type="ARBA" id="ARBA00022989"/>
    </source>
</evidence>
<evidence type="ECO:0000256" key="9">
    <source>
        <dbReference type="ARBA" id="ARBA00022946"/>
    </source>
</evidence>
<evidence type="ECO:0000256" key="13">
    <source>
        <dbReference type="ARBA" id="ARBA00023136"/>
    </source>
</evidence>
<dbReference type="EMBL" id="JAPUFD010000012">
    <property type="protein sequence ID" value="MDI1490596.1"/>
    <property type="molecule type" value="Genomic_DNA"/>
</dbReference>
<evidence type="ECO:0000256" key="8">
    <source>
        <dbReference type="ARBA" id="ARBA00022792"/>
    </source>
</evidence>
<keyword evidence="20" id="KW-1185">Reference proteome</keyword>
<dbReference type="GO" id="GO:0005743">
    <property type="term" value="C:mitochondrial inner membrane"/>
    <property type="evidence" value="ECO:0007669"/>
    <property type="project" value="UniProtKB-SubCell"/>
</dbReference>
<sequence>MPPFRPPTRALHASTTSSIPKSARLPPRLTCQKSRTLASSSTTPASSESAQHGEASTHEDSHGGPHGHESHYDPPGGWLFGVKPGEKYQKEGWENAFVYGFWGSLLVTAVAYAYKPDTS</sequence>
<proteinExistence type="inferred from homology"/>
<feature type="region of interest" description="Disordered" evidence="17">
    <location>
        <begin position="1"/>
        <end position="84"/>
    </location>
</feature>
<feature type="compositionally biased region" description="Basic and acidic residues" evidence="17">
    <location>
        <begin position="55"/>
        <end position="72"/>
    </location>
</feature>
<gene>
    <name evidence="19" type="ORF">OHK93_001800</name>
</gene>
<evidence type="ECO:0000256" key="15">
    <source>
        <dbReference type="ARBA" id="ARBA00031387"/>
    </source>
</evidence>
<evidence type="ECO:0000256" key="5">
    <source>
        <dbReference type="ARBA" id="ARBA00022448"/>
    </source>
</evidence>
<keyword evidence="13 18" id="KW-0472">Membrane</keyword>
<keyword evidence="9" id="KW-0809">Transit peptide</keyword>
<comment type="function">
    <text evidence="1">Accessory subunit of the mitochondrial membrane respiratory chain NADH dehydrogenase (Complex I), that is believed not to be involved in catalysis. Complex I functions in the transfer of electrons from NADH to the respiratory chain. The immediate electron acceptor for the enzyme is believed to be ubiquinone.</text>
</comment>
<accession>A0AA43QQ45</accession>
<dbReference type="AlphaFoldDB" id="A0AA43QQ45"/>
<evidence type="ECO:0000256" key="6">
    <source>
        <dbReference type="ARBA" id="ARBA00022660"/>
    </source>
</evidence>
<keyword evidence="7 18" id="KW-0812">Transmembrane</keyword>
<keyword evidence="6" id="KW-0679">Respiratory chain</keyword>